<evidence type="ECO:0000313" key="1">
    <source>
        <dbReference type="EMBL" id="GGL75297.1"/>
    </source>
</evidence>
<protein>
    <recommendedName>
        <fullName evidence="3">SIR2-like domain-containing protein</fullName>
    </recommendedName>
</protein>
<name>A0ABQ2G551_9DEIO</name>
<evidence type="ECO:0008006" key="3">
    <source>
        <dbReference type="Google" id="ProtNLM"/>
    </source>
</evidence>
<comment type="caution">
    <text evidence="1">The sequence shown here is derived from an EMBL/GenBank/DDBJ whole genome shotgun (WGS) entry which is preliminary data.</text>
</comment>
<sequence length="494" mass="56891">MDPDAYRSQLTSMLTRAGGLPYLFVGSGMSIRYLGLESWSGLLQKFASESSNVLDYYKVRTQLKDDDEQILSMPMTGTLVASDFTDVWFRSPKYEAQREKYLGRAGFREAPIKIAISEYMSEKTLDESSLSDDLATEINFLKSARARGIITTNYDTLMEQVFPNFTPYVGQNDLITSQLTLVRDIYKIHGSIEDPSSIVLTYEDYKKFLGINKYLVAKIMTIFVENPIIFFGYSIGDYNVQAILSDIMKIAKDRDFITEKIRDKIFIFEWDESLTAPEISKTYKNILDVQLPVNIVRVPNYIDTFQVLSELPEIIPQAVLKYVLQNLYEIKSQASGNDPERKIVLLDQESYSEDSIDNLEIVIGFGIKEKISINKRGYSGLEIRDALHDIIDDSLIEQGYKPEEILSEFIDDRFDSLTYVPICKYLHLSGRFEKPNPFEGIEGVRKIYNRITREQGYSRYYTSAATARKEKMRLYPTFSSFIAMPYWIVNLRTI</sequence>
<reference evidence="2" key="1">
    <citation type="journal article" date="2019" name="Int. J. Syst. Evol. Microbiol.">
        <title>The Global Catalogue of Microorganisms (GCM) 10K type strain sequencing project: providing services to taxonomists for standard genome sequencing and annotation.</title>
        <authorList>
            <consortium name="The Broad Institute Genomics Platform"/>
            <consortium name="The Broad Institute Genome Sequencing Center for Infectious Disease"/>
            <person name="Wu L."/>
            <person name="Ma J."/>
        </authorList>
    </citation>
    <scope>NUCLEOTIDE SEQUENCE [LARGE SCALE GENOMIC DNA]</scope>
    <source>
        <strain evidence="2">JCM 15442</strain>
    </source>
</reference>
<accession>A0ABQ2G551</accession>
<dbReference type="Proteomes" id="UP000639973">
    <property type="component" value="Unassembled WGS sequence"/>
</dbReference>
<dbReference type="Pfam" id="PF13289">
    <property type="entry name" value="SIR2_2"/>
    <property type="match status" value="1"/>
</dbReference>
<dbReference type="RefSeq" id="WP_188969954.1">
    <property type="nucleotide sequence ID" value="NZ_BMOL01000004.1"/>
</dbReference>
<keyword evidence="2" id="KW-1185">Reference proteome</keyword>
<organism evidence="1 2">
    <name type="scientific">Deinococcus aerolatus</name>
    <dbReference type="NCBI Taxonomy" id="522487"/>
    <lineage>
        <taxon>Bacteria</taxon>
        <taxon>Thermotogati</taxon>
        <taxon>Deinococcota</taxon>
        <taxon>Deinococci</taxon>
        <taxon>Deinococcales</taxon>
        <taxon>Deinococcaceae</taxon>
        <taxon>Deinococcus</taxon>
    </lineage>
</organism>
<dbReference type="EMBL" id="BMOL01000004">
    <property type="protein sequence ID" value="GGL75297.1"/>
    <property type="molecule type" value="Genomic_DNA"/>
</dbReference>
<evidence type="ECO:0000313" key="2">
    <source>
        <dbReference type="Proteomes" id="UP000639973"/>
    </source>
</evidence>
<gene>
    <name evidence="1" type="ORF">GCM10010840_11770</name>
</gene>
<proteinExistence type="predicted"/>